<evidence type="ECO:0000313" key="12">
    <source>
        <dbReference type="Proteomes" id="UP000002051"/>
    </source>
</evidence>
<dbReference type="HOGENOM" id="CLU_110438_0_0_1"/>
<feature type="signal peptide" evidence="8">
    <location>
        <begin position="1"/>
        <end position="20"/>
    </location>
</feature>
<evidence type="ECO:0000256" key="6">
    <source>
        <dbReference type="ARBA" id="ARBA00023170"/>
    </source>
</evidence>
<evidence type="ECO:0000256" key="2">
    <source>
        <dbReference type="ARBA" id="ARBA00022692"/>
    </source>
</evidence>
<dbReference type="AlphaFoldDB" id="A0A072U0D9"/>
<evidence type="ECO:0000256" key="4">
    <source>
        <dbReference type="ARBA" id="ARBA00022989"/>
    </source>
</evidence>
<keyword evidence="5" id="KW-0472">Membrane</keyword>
<proteinExistence type="predicted"/>
<dbReference type="STRING" id="3880.A0A072U0D9"/>
<keyword evidence="3 8" id="KW-0732">Signal</keyword>
<evidence type="ECO:0000256" key="7">
    <source>
        <dbReference type="ARBA" id="ARBA00023180"/>
    </source>
</evidence>
<evidence type="ECO:0000256" key="8">
    <source>
        <dbReference type="SAM" id="SignalP"/>
    </source>
</evidence>
<keyword evidence="6 10" id="KW-0675">Receptor</keyword>
<dbReference type="InterPro" id="IPR046956">
    <property type="entry name" value="RLP23-like"/>
</dbReference>
<dbReference type="InterPro" id="IPR056845">
    <property type="entry name" value="LRR_Zer-1"/>
</dbReference>
<evidence type="ECO:0000259" key="9">
    <source>
        <dbReference type="Pfam" id="PF25013"/>
    </source>
</evidence>
<dbReference type="InterPro" id="IPR032675">
    <property type="entry name" value="LRR_dom_sf"/>
</dbReference>
<gene>
    <name evidence="10" type="ordered locus">MTR_7g066640</name>
</gene>
<keyword evidence="4" id="KW-1133">Transmembrane helix</keyword>
<evidence type="ECO:0000313" key="10">
    <source>
        <dbReference type="EMBL" id="KEH23112.1"/>
    </source>
</evidence>
<dbReference type="EnsemblPlants" id="KEH23112">
    <property type="protein sequence ID" value="KEH23112"/>
    <property type="gene ID" value="MTR_7g066640"/>
</dbReference>
<keyword evidence="7" id="KW-0325">Glycoprotein</keyword>
<evidence type="ECO:0000256" key="3">
    <source>
        <dbReference type="ARBA" id="ARBA00022729"/>
    </source>
</evidence>
<evidence type="ECO:0000256" key="5">
    <source>
        <dbReference type="ARBA" id="ARBA00023136"/>
    </source>
</evidence>
<reference evidence="10 12" key="1">
    <citation type="journal article" date="2011" name="Nature">
        <title>The Medicago genome provides insight into the evolution of rhizobial symbioses.</title>
        <authorList>
            <person name="Young N.D."/>
            <person name="Debelle F."/>
            <person name="Oldroyd G.E."/>
            <person name="Geurts R."/>
            <person name="Cannon S.B."/>
            <person name="Udvardi M.K."/>
            <person name="Benedito V.A."/>
            <person name="Mayer K.F."/>
            <person name="Gouzy J."/>
            <person name="Schoof H."/>
            <person name="Van de Peer Y."/>
            <person name="Proost S."/>
            <person name="Cook D.R."/>
            <person name="Meyers B.C."/>
            <person name="Spannagl M."/>
            <person name="Cheung F."/>
            <person name="De Mita S."/>
            <person name="Krishnakumar V."/>
            <person name="Gundlach H."/>
            <person name="Zhou S."/>
            <person name="Mudge J."/>
            <person name="Bharti A.K."/>
            <person name="Murray J.D."/>
            <person name="Naoumkina M.A."/>
            <person name="Rosen B."/>
            <person name="Silverstein K.A."/>
            <person name="Tang H."/>
            <person name="Rombauts S."/>
            <person name="Zhao P.X."/>
            <person name="Zhou P."/>
            <person name="Barbe V."/>
            <person name="Bardou P."/>
            <person name="Bechner M."/>
            <person name="Bellec A."/>
            <person name="Berger A."/>
            <person name="Berges H."/>
            <person name="Bidwell S."/>
            <person name="Bisseling T."/>
            <person name="Choisne N."/>
            <person name="Couloux A."/>
            <person name="Denny R."/>
            <person name="Deshpande S."/>
            <person name="Dai X."/>
            <person name="Doyle J.J."/>
            <person name="Dudez A.M."/>
            <person name="Farmer A.D."/>
            <person name="Fouteau S."/>
            <person name="Franken C."/>
            <person name="Gibelin C."/>
            <person name="Gish J."/>
            <person name="Goldstein S."/>
            <person name="Gonzalez A.J."/>
            <person name="Green P.J."/>
            <person name="Hallab A."/>
            <person name="Hartog M."/>
            <person name="Hua A."/>
            <person name="Humphray S.J."/>
            <person name="Jeong D.H."/>
            <person name="Jing Y."/>
            <person name="Jocker A."/>
            <person name="Kenton S.M."/>
            <person name="Kim D.J."/>
            <person name="Klee K."/>
            <person name="Lai H."/>
            <person name="Lang C."/>
            <person name="Lin S."/>
            <person name="Macmil S.L."/>
            <person name="Magdelenat G."/>
            <person name="Matthews L."/>
            <person name="McCorrison J."/>
            <person name="Monaghan E.L."/>
            <person name="Mun J.H."/>
            <person name="Najar F.Z."/>
            <person name="Nicholson C."/>
            <person name="Noirot C."/>
            <person name="O'Bleness M."/>
            <person name="Paule C.R."/>
            <person name="Poulain J."/>
            <person name="Prion F."/>
            <person name="Qin B."/>
            <person name="Qu C."/>
            <person name="Retzel E.F."/>
            <person name="Riddle C."/>
            <person name="Sallet E."/>
            <person name="Samain S."/>
            <person name="Samson N."/>
            <person name="Sanders I."/>
            <person name="Saurat O."/>
            <person name="Scarpelli C."/>
            <person name="Schiex T."/>
            <person name="Segurens B."/>
            <person name="Severin A.J."/>
            <person name="Sherrier D.J."/>
            <person name="Shi R."/>
            <person name="Sims S."/>
            <person name="Singer S.R."/>
            <person name="Sinharoy S."/>
            <person name="Sterck L."/>
            <person name="Viollet A."/>
            <person name="Wang B.B."/>
            <person name="Wang K."/>
            <person name="Wang M."/>
            <person name="Wang X."/>
            <person name="Warfsmann J."/>
            <person name="Weissenbach J."/>
            <person name="White D.D."/>
            <person name="White J.D."/>
            <person name="Wiley G.B."/>
            <person name="Wincker P."/>
            <person name="Xing Y."/>
            <person name="Yang L."/>
            <person name="Yao Z."/>
            <person name="Ying F."/>
            <person name="Zhai J."/>
            <person name="Zhou L."/>
            <person name="Zuber A."/>
            <person name="Denarie J."/>
            <person name="Dixon R.A."/>
            <person name="May G.D."/>
            <person name="Schwartz D.C."/>
            <person name="Rogers J."/>
            <person name="Quetier F."/>
            <person name="Town C.D."/>
            <person name="Roe B.A."/>
        </authorList>
    </citation>
    <scope>NUCLEOTIDE SEQUENCE [LARGE SCALE GENOMIC DNA]</scope>
    <source>
        <strain evidence="10">A17</strain>
        <strain evidence="11 12">cv. Jemalong A17</strain>
    </source>
</reference>
<keyword evidence="2" id="KW-0812">Transmembrane</keyword>
<reference evidence="11" key="3">
    <citation type="submission" date="2015-04" db="UniProtKB">
        <authorList>
            <consortium name="EnsemblPlants"/>
        </authorList>
    </citation>
    <scope>IDENTIFICATION</scope>
    <source>
        <strain evidence="11">cv. Jemalong A17</strain>
    </source>
</reference>
<sequence>MKSLLCVFLLVLVLVEGCWKQEREALIALSWVNIGTDCCEWVGIECNTTTGRVTKIKLQSYNTGSLNYSDFAIFKDLTTLDLSGSGISNCTRTDQGLNNLEVLDLGFNLFYNAISILSCLDGLSSLKSLSLADTSVMVSFHDFQTVLETIPSKLLHLEVLDISYNNLSNEILPSLRGFKSLKELHLSVIGLDSDLHIQGKSML</sequence>
<dbReference type="Gene3D" id="3.80.10.10">
    <property type="entry name" value="Ribonuclease Inhibitor"/>
    <property type="match status" value="1"/>
</dbReference>
<dbReference type="PANTHER" id="PTHR48063:SF112">
    <property type="entry name" value="RECEPTOR LIKE PROTEIN 30-LIKE"/>
    <property type="match status" value="1"/>
</dbReference>
<dbReference type="PANTHER" id="PTHR48063">
    <property type="entry name" value="LRR RECEPTOR-LIKE KINASE"/>
    <property type="match status" value="1"/>
</dbReference>
<dbReference type="SUPFAM" id="SSF52058">
    <property type="entry name" value="L domain-like"/>
    <property type="match status" value="1"/>
</dbReference>
<organism evidence="10 12">
    <name type="scientific">Medicago truncatula</name>
    <name type="common">Barrel medic</name>
    <name type="synonym">Medicago tribuloides</name>
    <dbReference type="NCBI Taxonomy" id="3880"/>
    <lineage>
        <taxon>Eukaryota</taxon>
        <taxon>Viridiplantae</taxon>
        <taxon>Streptophyta</taxon>
        <taxon>Embryophyta</taxon>
        <taxon>Tracheophyta</taxon>
        <taxon>Spermatophyta</taxon>
        <taxon>Magnoliopsida</taxon>
        <taxon>eudicotyledons</taxon>
        <taxon>Gunneridae</taxon>
        <taxon>Pentapetalae</taxon>
        <taxon>rosids</taxon>
        <taxon>fabids</taxon>
        <taxon>Fabales</taxon>
        <taxon>Fabaceae</taxon>
        <taxon>Papilionoideae</taxon>
        <taxon>50 kb inversion clade</taxon>
        <taxon>NPAAA clade</taxon>
        <taxon>Hologalegina</taxon>
        <taxon>IRL clade</taxon>
        <taxon>Trifolieae</taxon>
        <taxon>Medicago</taxon>
    </lineage>
</organism>
<name>A0A072U0D9_MEDTR</name>
<evidence type="ECO:0000313" key="11">
    <source>
        <dbReference type="EnsemblPlants" id="KEH23112"/>
    </source>
</evidence>
<evidence type="ECO:0000256" key="1">
    <source>
        <dbReference type="ARBA" id="ARBA00004479"/>
    </source>
</evidence>
<dbReference type="Proteomes" id="UP000002051">
    <property type="component" value="Unassembled WGS sequence"/>
</dbReference>
<protein>
    <submittedName>
        <fullName evidence="10">Receptor-like protein</fullName>
    </submittedName>
</protein>
<dbReference type="Pfam" id="PF25013">
    <property type="entry name" value="LRR_Zer-1"/>
    <property type="match status" value="1"/>
</dbReference>
<comment type="subcellular location">
    <subcellularLocation>
        <location evidence="1">Membrane</location>
        <topology evidence="1">Single-pass type I membrane protein</topology>
    </subcellularLocation>
</comment>
<feature type="domain" description="Zer-1-like leucine-rich repeats region" evidence="9">
    <location>
        <begin position="74"/>
        <end position="195"/>
    </location>
</feature>
<dbReference type="GO" id="GO:0016020">
    <property type="term" value="C:membrane"/>
    <property type="evidence" value="ECO:0007669"/>
    <property type="project" value="UniProtKB-SubCell"/>
</dbReference>
<feature type="chain" id="PRO_5014499153" evidence="8">
    <location>
        <begin position="21"/>
        <end position="203"/>
    </location>
</feature>
<dbReference type="EMBL" id="CM001223">
    <property type="protein sequence ID" value="KEH23112.1"/>
    <property type="molecule type" value="Genomic_DNA"/>
</dbReference>
<accession>A0A072U0D9</accession>
<keyword evidence="12" id="KW-1185">Reference proteome</keyword>
<reference evidence="10 12" key="2">
    <citation type="journal article" date="2014" name="BMC Genomics">
        <title>An improved genome release (version Mt4.0) for the model legume Medicago truncatula.</title>
        <authorList>
            <person name="Tang H."/>
            <person name="Krishnakumar V."/>
            <person name="Bidwell S."/>
            <person name="Rosen B."/>
            <person name="Chan A."/>
            <person name="Zhou S."/>
            <person name="Gentzbittel L."/>
            <person name="Childs K.L."/>
            <person name="Yandell M."/>
            <person name="Gundlach H."/>
            <person name="Mayer K.F."/>
            <person name="Schwartz D.C."/>
            <person name="Town C.D."/>
        </authorList>
    </citation>
    <scope>GENOME REANNOTATION</scope>
    <source>
        <strain evidence="10">A17</strain>
        <strain evidence="11 12">cv. Jemalong A17</strain>
    </source>
</reference>